<evidence type="ECO:0000313" key="3">
    <source>
        <dbReference type="Proteomes" id="UP000654482"/>
    </source>
</evidence>
<organism evidence="2 3">
    <name type="scientific">Lusitaniella coriacea LEGE 07157</name>
    <dbReference type="NCBI Taxonomy" id="945747"/>
    <lineage>
        <taxon>Bacteria</taxon>
        <taxon>Bacillati</taxon>
        <taxon>Cyanobacteriota</taxon>
        <taxon>Cyanophyceae</taxon>
        <taxon>Spirulinales</taxon>
        <taxon>Lusitaniellaceae</taxon>
        <taxon>Lusitaniella</taxon>
    </lineage>
</organism>
<keyword evidence="1" id="KW-0732">Signal</keyword>
<dbReference type="AlphaFoldDB" id="A0A8J7DSN0"/>
<protein>
    <submittedName>
        <fullName evidence="2">Uncharacterized protein</fullName>
    </submittedName>
</protein>
<evidence type="ECO:0000256" key="1">
    <source>
        <dbReference type="SAM" id="SignalP"/>
    </source>
</evidence>
<feature type="chain" id="PRO_5035319834" evidence="1">
    <location>
        <begin position="21"/>
        <end position="128"/>
    </location>
</feature>
<dbReference type="Proteomes" id="UP000654482">
    <property type="component" value="Unassembled WGS sequence"/>
</dbReference>
<evidence type="ECO:0000313" key="2">
    <source>
        <dbReference type="EMBL" id="MBE9114412.1"/>
    </source>
</evidence>
<sequence length="128" mass="14447">MNPKALALATFIGLATPAIADIALTPPVMAQVPVPTGYFQDRTWAVSVGFDGQSFSYYGRNKQTGDAIELYGDRVTGTPQRRVYIWNNNGYIYQVAWRPSDPDLIRVQVFNPNGREILNRLLNRNWDI</sequence>
<dbReference type="EMBL" id="JADEWZ010000001">
    <property type="protein sequence ID" value="MBE9114412.1"/>
    <property type="molecule type" value="Genomic_DNA"/>
</dbReference>
<feature type="signal peptide" evidence="1">
    <location>
        <begin position="1"/>
        <end position="20"/>
    </location>
</feature>
<proteinExistence type="predicted"/>
<gene>
    <name evidence="2" type="ORF">IQ249_00740</name>
</gene>
<comment type="caution">
    <text evidence="2">The sequence shown here is derived from an EMBL/GenBank/DDBJ whole genome shotgun (WGS) entry which is preliminary data.</text>
</comment>
<name>A0A8J7DSN0_9CYAN</name>
<reference evidence="2" key="1">
    <citation type="submission" date="2020-10" db="EMBL/GenBank/DDBJ databases">
        <authorList>
            <person name="Castelo-Branco R."/>
            <person name="Eusebio N."/>
            <person name="Adriana R."/>
            <person name="Vieira A."/>
            <person name="Brugerolle De Fraissinette N."/>
            <person name="Rezende De Castro R."/>
            <person name="Schneider M.P."/>
            <person name="Vasconcelos V."/>
            <person name="Leao P.N."/>
        </authorList>
    </citation>
    <scope>NUCLEOTIDE SEQUENCE</scope>
    <source>
        <strain evidence="2">LEGE 07157</strain>
    </source>
</reference>
<accession>A0A8J7DSN0</accession>
<keyword evidence="3" id="KW-1185">Reference proteome</keyword>
<dbReference type="RefSeq" id="WP_194027491.1">
    <property type="nucleotide sequence ID" value="NZ_JADEWZ010000001.1"/>
</dbReference>